<name>A0A060SS92_PYCCI</name>
<sequence>MVSDEGYVYVDDGDSKIVYSDNWEVSSISFAYDGTLHAALVKDATATLRFTAQDLRIYCVGGTCACSLRIHTGTSVSVAGGIGDVARYGWPGASFALDGKVLQTFNMITDTHQDDYSVFSYNYTYFDSPVLSPGKHTLVVTTLNGTSPNTFGLTTFVFAPWEVLRVLVRQPLRPRPHHVPAYALQHFRWFIKFHVRELVIIIH</sequence>
<accession>A0A060SS92</accession>
<evidence type="ECO:0000313" key="1">
    <source>
        <dbReference type="EMBL" id="CDO77245.1"/>
    </source>
</evidence>
<dbReference type="AlphaFoldDB" id="A0A060SS92"/>
<dbReference type="EMBL" id="CCBP010000446">
    <property type="protein sequence ID" value="CDO77245.1"/>
    <property type="molecule type" value="Genomic_DNA"/>
</dbReference>
<gene>
    <name evidence="1" type="ORF">BN946_scf184747.g58</name>
</gene>
<organism evidence="1 2">
    <name type="scientific">Pycnoporus cinnabarinus</name>
    <name type="common">Cinnabar-red polypore</name>
    <name type="synonym">Trametes cinnabarina</name>
    <dbReference type="NCBI Taxonomy" id="5643"/>
    <lineage>
        <taxon>Eukaryota</taxon>
        <taxon>Fungi</taxon>
        <taxon>Dikarya</taxon>
        <taxon>Basidiomycota</taxon>
        <taxon>Agaricomycotina</taxon>
        <taxon>Agaricomycetes</taxon>
        <taxon>Polyporales</taxon>
        <taxon>Polyporaceae</taxon>
        <taxon>Trametes</taxon>
    </lineage>
</organism>
<proteinExistence type="predicted"/>
<reference evidence="1" key="1">
    <citation type="submission" date="2014-01" db="EMBL/GenBank/DDBJ databases">
        <title>The genome of the white-rot fungus Pycnoporus cinnabarinus: a basidiomycete model with a versatile arsenal for lignocellulosic biomass breakdown.</title>
        <authorList>
            <person name="Levasseur A."/>
            <person name="Lomascolo A."/>
            <person name="Ruiz-Duenas F.J."/>
            <person name="Uzan E."/>
            <person name="Piumi F."/>
            <person name="Kues U."/>
            <person name="Ram A.F.J."/>
            <person name="Murat C."/>
            <person name="Haon M."/>
            <person name="Benoit I."/>
            <person name="Arfi Y."/>
            <person name="Chevret D."/>
            <person name="Drula E."/>
            <person name="Kwon M.J."/>
            <person name="Gouret P."/>
            <person name="Lesage-Meessen L."/>
            <person name="Lombard V."/>
            <person name="Mariette J."/>
            <person name="Noirot C."/>
            <person name="Park J."/>
            <person name="Patyshakuliyeva A."/>
            <person name="Wieneger R.A.B."/>
            <person name="Wosten H.A.B."/>
            <person name="Martin F."/>
            <person name="Coutinho P.M."/>
            <person name="de Vries R."/>
            <person name="Martinez A.T."/>
            <person name="Klopp C."/>
            <person name="Pontarotti P."/>
            <person name="Henrissat B."/>
            <person name="Record E."/>
        </authorList>
    </citation>
    <scope>NUCLEOTIDE SEQUENCE [LARGE SCALE GENOMIC DNA]</scope>
    <source>
        <strain evidence="1">BRFM137</strain>
    </source>
</reference>
<dbReference type="OrthoDB" id="2757989at2759"/>
<dbReference type="Gene3D" id="2.60.120.260">
    <property type="entry name" value="Galactose-binding domain-like"/>
    <property type="match status" value="1"/>
</dbReference>
<keyword evidence="2" id="KW-1185">Reference proteome</keyword>
<dbReference type="HOGENOM" id="CLU_1349518_0_0_1"/>
<dbReference type="OMA" id="ADPRIHY"/>
<dbReference type="STRING" id="5643.A0A060SS92"/>
<dbReference type="Proteomes" id="UP000029665">
    <property type="component" value="Unassembled WGS sequence"/>
</dbReference>
<evidence type="ECO:0000313" key="2">
    <source>
        <dbReference type="Proteomes" id="UP000029665"/>
    </source>
</evidence>
<protein>
    <submittedName>
        <fullName evidence="1">Uncharacterized protein</fullName>
    </submittedName>
</protein>
<comment type="caution">
    <text evidence="1">The sequence shown here is derived from an EMBL/GenBank/DDBJ whole genome shotgun (WGS) entry which is preliminary data.</text>
</comment>